<protein>
    <submittedName>
        <fullName evidence="5">Dual specificity protein phosphatase family protein</fullName>
        <ecNumber evidence="5">3.1.3.-</ecNumber>
    </submittedName>
</protein>
<dbReference type="InterPro" id="IPR052103">
    <property type="entry name" value="Dual_spec_Phospatases"/>
</dbReference>
<dbReference type="CDD" id="cd14498">
    <property type="entry name" value="DSP"/>
    <property type="match status" value="1"/>
</dbReference>
<evidence type="ECO:0000313" key="6">
    <source>
        <dbReference type="Proteomes" id="UP000366051"/>
    </source>
</evidence>
<dbReference type="KEGG" id="hcv:FTV88_1906"/>
<evidence type="ECO:0000259" key="4">
    <source>
        <dbReference type="SMART" id="SM00195"/>
    </source>
</evidence>
<dbReference type="EC" id="3.1.3.-" evidence="5"/>
<dbReference type="SUPFAM" id="SSF52799">
    <property type="entry name" value="(Phosphotyrosine protein) phosphatases II"/>
    <property type="match status" value="1"/>
</dbReference>
<dbReference type="InterPro" id="IPR000340">
    <property type="entry name" value="Dual-sp_phosphatase_cat-dom"/>
</dbReference>
<keyword evidence="3" id="KW-0904">Protein phosphatase</keyword>
<keyword evidence="6" id="KW-1185">Reference proteome</keyword>
<dbReference type="GO" id="GO:0005737">
    <property type="term" value="C:cytoplasm"/>
    <property type="evidence" value="ECO:0007669"/>
    <property type="project" value="TreeGrafter"/>
</dbReference>
<feature type="domain" description="Tyrosine-protein phosphatase" evidence="4">
    <location>
        <begin position="1"/>
        <end position="136"/>
    </location>
</feature>
<organism evidence="5 6">
    <name type="scientific">Heliorestis convoluta</name>
    <dbReference type="NCBI Taxonomy" id="356322"/>
    <lineage>
        <taxon>Bacteria</taxon>
        <taxon>Bacillati</taxon>
        <taxon>Bacillota</taxon>
        <taxon>Clostridia</taxon>
        <taxon>Eubacteriales</taxon>
        <taxon>Heliobacteriaceae</taxon>
        <taxon>Heliorestis</taxon>
    </lineage>
</organism>
<dbReference type="OrthoDB" id="9814896at2"/>
<dbReference type="InterPro" id="IPR020422">
    <property type="entry name" value="TYR_PHOSPHATASE_DUAL_dom"/>
</dbReference>
<dbReference type="PANTHER" id="PTHR45961">
    <property type="entry name" value="IP21249P"/>
    <property type="match status" value="1"/>
</dbReference>
<evidence type="ECO:0000256" key="1">
    <source>
        <dbReference type="ARBA" id="ARBA00008601"/>
    </source>
</evidence>
<name>A0A5Q2MYJ8_9FIRM</name>
<proteinExistence type="inferred from homology"/>
<comment type="similarity">
    <text evidence="1">Belongs to the protein-tyrosine phosphatase family. Non-receptor class dual specificity subfamily.</text>
</comment>
<dbReference type="InterPro" id="IPR029021">
    <property type="entry name" value="Prot-tyrosine_phosphatase-like"/>
</dbReference>
<dbReference type="AlphaFoldDB" id="A0A5Q2MYJ8"/>
<dbReference type="Pfam" id="PF00782">
    <property type="entry name" value="DSPc"/>
    <property type="match status" value="1"/>
</dbReference>
<dbReference type="PANTHER" id="PTHR45961:SF2">
    <property type="entry name" value="PROTEIN CBG09952"/>
    <property type="match status" value="1"/>
</dbReference>
<dbReference type="SMART" id="SM00195">
    <property type="entry name" value="DSPc"/>
    <property type="match status" value="1"/>
</dbReference>
<dbReference type="EMBL" id="CP045875">
    <property type="protein sequence ID" value="QGG48004.1"/>
    <property type="molecule type" value="Genomic_DNA"/>
</dbReference>
<dbReference type="Gene3D" id="3.90.190.10">
    <property type="entry name" value="Protein tyrosine phosphatase superfamily"/>
    <property type="match status" value="1"/>
</dbReference>
<evidence type="ECO:0000256" key="2">
    <source>
        <dbReference type="ARBA" id="ARBA00022801"/>
    </source>
</evidence>
<evidence type="ECO:0000256" key="3">
    <source>
        <dbReference type="ARBA" id="ARBA00022912"/>
    </source>
</evidence>
<evidence type="ECO:0000313" key="5">
    <source>
        <dbReference type="EMBL" id="QGG48004.1"/>
    </source>
</evidence>
<dbReference type="Proteomes" id="UP000366051">
    <property type="component" value="Chromosome"/>
</dbReference>
<dbReference type="GO" id="GO:0004721">
    <property type="term" value="F:phosphoprotein phosphatase activity"/>
    <property type="evidence" value="ECO:0007669"/>
    <property type="project" value="UniProtKB-KW"/>
</dbReference>
<keyword evidence="2 5" id="KW-0378">Hydrolase</keyword>
<accession>A0A5Q2MYJ8</accession>
<dbReference type="RefSeq" id="WP_153725278.1">
    <property type="nucleotide sequence ID" value="NZ_CP045875.1"/>
</dbReference>
<sequence length="144" mass="16885">MATKIFPWLYLGGEEEVESIIDRVDIWIDFRDEDIDNLFIKIPENVVVIRMPFLDGDEKAAKKIYPIAKLIIDTARRQNKKILISCHMGISRSATLALWLMAEEMGYEKAYRRLKSIRSIVCPDRRFQSIIQWIKGSNQNKNHM</sequence>
<gene>
    <name evidence="5" type="ORF">FTV88_1906</name>
</gene>
<reference evidence="6" key="1">
    <citation type="submission" date="2019-11" db="EMBL/GenBank/DDBJ databases">
        <title>Genome sequence of Heliorestis convoluta strain HH, an alkaliphilic and minimalistic phototrophic bacterium from a soda lake in Egypt.</title>
        <authorList>
            <person name="Dewey E.D."/>
            <person name="Stokes L.M."/>
            <person name="Burchell B.M."/>
            <person name="Shaffer K.N."/>
            <person name="Huntington A.M."/>
            <person name="Baker J.M."/>
            <person name="Nadendla S."/>
            <person name="Giglio M.G."/>
            <person name="Touchman J.W."/>
            <person name="Blankenship R.E."/>
            <person name="Madigan M.T."/>
            <person name="Sattley W.M."/>
        </authorList>
    </citation>
    <scope>NUCLEOTIDE SEQUENCE [LARGE SCALE GENOMIC DNA]</scope>
    <source>
        <strain evidence="6">HH</strain>
    </source>
</reference>